<feature type="domain" description="SHOCT" evidence="2">
    <location>
        <begin position="43"/>
        <end position="68"/>
    </location>
</feature>
<protein>
    <submittedName>
        <fullName evidence="3">Putative membrane protein</fullName>
    </submittedName>
</protein>
<keyword evidence="1" id="KW-1133">Transmembrane helix</keyword>
<dbReference type="STRING" id="1073328.SAMN05216294_1971"/>
<proteinExistence type="predicted"/>
<dbReference type="EMBL" id="FNMY01000001">
    <property type="protein sequence ID" value="SDW18015.1"/>
    <property type="molecule type" value="Genomic_DNA"/>
</dbReference>
<sequence>MHYYDGHFGGMHLIWWIIWIIFLAWIFFIPSDIPYKRHQEDSPLEILKKRFAKGEISKEEFEESKKVLQTDNESKTEKP</sequence>
<feature type="transmembrane region" description="Helical" evidence="1">
    <location>
        <begin position="12"/>
        <end position="29"/>
    </location>
</feature>
<organism evidence="3 4">
    <name type="scientific">Flagellimonas zhangzhouensis</name>
    <dbReference type="NCBI Taxonomy" id="1073328"/>
    <lineage>
        <taxon>Bacteria</taxon>
        <taxon>Pseudomonadati</taxon>
        <taxon>Bacteroidota</taxon>
        <taxon>Flavobacteriia</taxon>
        <taxon>Flavobacteriales</taxon>
        <taxon>Flavobacteriaceae</taxon>
        <taxon>Flagellimonas</taxon>
    </lineage>
</organism>
<evidence type="ECO:0000313" key="3">
    <source>
        <dbReference type="EMBL" id="SDW18015.1"/>
    </source>
</evidence>
<dbReference type="Proteomes" id="UP000199592">
    <property type="component" value="Unassembled WGS sequence"/>
</dbReference>
<dbReference type="RefSeq" id="WP_090294886.1">
    <property type="nucleotide sequence ID" value="NZ_FNKI01000002.1"/>
</dbReference>
<reference evidence="4" key="1">
    <citation type="submission" date="2016-10" db="EMBL/GenBank/DDBJ databases">
        <authorList>
            <person name="Varghese N."/>
            <person name="Submissions S."/>
        </authorList>
    </citation>
    <scope>NUCLEOTIDE SEQUENCE [LARGE SCALE GENOMIC DNA]</scope>
    <source>
        <strain evidence="4">DSM 25030</strain>
    </source>
</reference>
<name>A0A1H2RFE1_9FLAO</name>
<dbReference type="AlphaFoldDB" id="A0A1H2RFE1"/>
<dbReference type="Pfam" id="PF09851">
    <property type="entry name" value="SHOCT"/>
    <property type="match status" value="1"/>
</dbReference>
<gene>
    <name evidence="3" type="ORF">SAMN04487892_0620</name>
</gene>
<evidence type="ECO:0000256" key="1">
    <source>
        <dbReference type="SAM" id="Phobius"/>
    </source>
</evidence>
<keyword evidence="1" id="KW-0472">Membrane</keyword>
<keyword evidence="4" id="KW-1185">Reference proteome</keyword>
<dbReference type="InterPro" id="IPR018649">
    <property type="entry name" value="SHOCT"/>
</dbReference>
<evidence type="ECO:0000259" key="2">
    <source>
        <dbReference type="Pfam" id="PF09851"/>
    </source>
</evidence>
<evidence type="ECO:0000313" key="4">
    <source>
        <dbReference type="Proteomes" id="UP000199592"/>
    </source>
</evidence>
<accession>A0A1H2RFE1</accession>
<keyword evidence="1" id="KW-0812">Transmembrane</keyword>